<gene>
    <name evidence="9" type="ORF">SAMN05216203_3118</name>
</gene>
<feature type="transmembrane region" description="Helical" evidence="7">
    <location>
        <begin position="195"/>
        <end position="212"/>
    </location>
</feature>
<dbReference type="AlphaFoldDB" id="A0A1I6JPC1"/>
<feature type="transmembrane region" description="Helical" evidence="7">
    <location>
        <begin position="283"/>
        <end position="303"/>
    </location>
</feature>
<evidence type="ECO:0000256" key="3">
    <source>
        <dbReference type="ARBA" id="ARBA00022692"/>
    </source>
</evidence>
<dbReference type="RefSeq" id="WP_092015257.1">
    <property type="nucleotide sequence ID" value="NZ_FOYW01000003.1"/>
</dbReference>
<feature type="transmembrane region" description="Helical" evidence="7">
    <location>
        <begin position="245"/>
        <end position="268"/>
    </location>
</feature>
<keyword evidence="9" id="KW-0645">Protease</keyword>
<keyword evidence="6 7" id="KW-0472">Membrane</keyword>
<feature type="transmembrane region" description="Helical" evidence="7">
    <location>
        <begin position="218"/>
        <end position="238"/>
    </location>
</feature>
<dbReference type="Pfam" id="PF01694">
    <property type="entry name" value="Rhomboid"/>
    <property type="match status" value="1"/>
</dbReference>
<evidence type="ECO:0000256" key="2">
    <source>
        <dbReference type="ARBA" id="ARBA00009045"/>
    </source>
</evidence>
<protein>
    <submittedName>
        <fullName evidence="9">Membrane associated serine protease, rhomboid family</fullName>
    </submittedName>
</protein>
<dbReference type="STRING" id="650891.SAMN05216203_3118"/>
<evidence type="ECO:0000313" key="10">
    <source>
        <dbReference type="Proteomes" id="UP000198644"/>
    </source>
</evidence>
<dbReference type="InterPro" id="IPR022764">
    <property type="entry name" value="Peptidase_S54_rhomboid_dom"/>
</dbReference>
<feature type="transmembrane region" description="Helical" evidence="7">
    <location>
        <begin position="17"/>
        <end position="35"/>
    </location>
</feature>
<comment type="similarity">
    <text evidence="2">Belongs to the peptidase S54 family.</text>
</comment>
<dbReference type="SUPFAM" id="SSF144091">
    <property type="entry name" value="Rhomboid-like"/>
    <property type="match status" value="1"/>
</dbReference>
<dbReference type="InterPro" id="IPR050925">
    <property type="entry name" value="Rhomboid_protease_S54"/>
</dbReference>
<dbReference type="InterPro" id="IPR035952">
    <property type="entry name" value="Rhomboid-like_sf"/>
</dbReference>
<reference evidence="10" key="1">
    <citation type="submission" date="2016-10" db="EMBL/GenBank/DDBJ databases">
        <authorList>
            <person name="Varghese N."/>
            <person name="Submissions S."/>
        </authorList>
    </citation>
    <scope>NUCLEOTIDE SEQUENCE [LARGE SCALE GENOMIC DNA]</scope>
    <source>
        <strain evidence="10">CGMCC 1.9167</strain>
    </source>
</reference>
<keyword evidence="3 7" id="KW-0812">Transmembrane</keyword>
<dbReference type="OrthoDB" id="9814037at2"/>
<evidence type="ECO:0000313" key="9">
    <source>
        <dbReference type="EMBL" id="SFR80832.1"/>
    </source>
</evidence>
<dbReference type="PANTHER" id="PTHR43731:SF14">
    <property type="entry name" value="PRESENILIN-ASSOCIATED RHOMBOID-LIKE PROTEIN, MITOCHONDRIAL"/>
    <property type="match status" value="1"/>
</dbReference>
<keyword evidence="5 7" id="KW-1133">Transmembrane helix</keyword>
<evidence type="ECO:0000256" key="6">
    <source>
        <dbReference type="ARBA" id="ARBA00023136"/>
    </source>
</evidence>
<name>A0A1I6JPC1_9GAMM</name>
<keyword evidence="10" id="KW-1185">Reference proteome</keyword>
<dbReference type="PANTHER" id="PTHR43731">
    <property type="entry name" value="RHOMBOID PROTEASE"/>
    <property type="match status" value="1"/>
</dbReference>
<proteinExistence type="inferred from homology"/>
<evidence type="ECO:0000256" key="5">
    <source>
        <dbReference type="ARBA" id="ARBA00022989"/>
    </source>
</evidence>
<accession>A0A1I6JPC1</accession>
<dbReference type="GO" id="GO:0004252">
    <property type="term" value="F:serine-type endopeptidase activity"/>
    <property type="evidence" value="ECO:0007669"/>
    <property type="project" value="InterPro"/>
</dbReference>
<dbReference type="GO" id="GO:0006508">
    <property type="term" value="P:proteolysis"/>
    <property type="evidence" value="ECO:0007669"/>
    <property type="project" value="UniProtKB-KW"/>
</dbReference>
<organism evidence="9 10">
    <name type="scientific">Marinobacter daqiaonensis</name>
    <dbReference type="NCBI Taxonomy" id="650891"/>
    <lineage>
        <taxon>Bacteria</taxon>
        <taxon>Pseudomonadati</taxon>
        <taxon>Pseudomonadota</taxon>
        <taxon>Gammaproteobacteria</taxon>
        <taxon>Pseudomonadales</taxon>
        <taxon>Marinobacteraceae</taxon>
        <taxon>Marinobacter</taxon>
    </lineage>
</organism>
<dbReference type="Proteomes" id="UP000198644">
    <property type="component" value="Unassembled WGS sequence"/>
</dbReference>
<dbReference type="Gene3D" id="1.20.1540.10">
    <property type="entry name" value="Rhomboid-like"/>
    <property type="match status" value="1"/>
</dbReference>
<dbReference type="GO" id="GO:0016020">
    <property type="term" value="C:membrane"/>
    <property type="evidence" value="ECO:0007669"/>
    <property type="project" value="UniProtKB-SubCell"/>
</dbReference>
<evidence type="ECO:0000259" key="8">
    <source>
        <dbReference type="Pfam" id="PF01694"/>
    </source>
</evidence>
<comment type="subcellular location">
    <subcellularLocation>
        <location evidence="1">Membrane</location>
        <topology evidence="1">Multi-pass membrane protein</topology>
    </subcellularLocation>
</comment>
<sequence length="482" mass="55605">MLIIPAEKSLDWKNPPWMTLALMLACLVIFVFYQGKDPRLLHTAVQHYLDQGLDRLEAPIYETYLEREIRLEGEADRRTDLEAFRETVAAGERASLAVTMLMDRPFFDYLLANRDLLMNGRQRQYWTEARVPIQQNLINEISAYEAGLVPAEPSLYTLVSYQFLHGGWGHLIGNLVFLFLLGFTVEKALGPGRYLLAYLMCGVFSALIYTGFSWGSKIPLVGASGSISGLMGMYVAFFGMRRIRFFYFLGVYFNYFRAPALAILPVWIGKELYDYWAAGSTGIAYMAHAGGLVAGAGLILLLGKGWFQAREAFHEPEQEEQDRQFTHDYADAMEALARMDFTLARKRFEALWRDYPDRPVVLEHLYQLAKLRPDLAEYRQRTRELLNQYLKLQQPDNLLRTWQEYLELGEAIHPLEAEEHNRVLFAALRQDDLKVAEKAFARVRDTGHRELVREAGRLLADEFGKRRMEPKANEYRLLLKTL</sequence>
<feature type="domain" description="Peptidase S54 rhomboid" evidence="8">
    <location>
        <begin position="154"/>
        <end position="303"/>
    </location>
</feature>
<keyword evidence="4" id="KW-0378">Hydrolase</keyword>
<evidence type="ECO:0000256" key="4">
    <source>
        <dbReference type="ARBA" id="ARBA00022801"/>
    </source>
</evidence>
<evidence type="ECO:0000256" key="7">
    <source>
        <dbReference type="SAM" id="Phobius"/>
    </source>
</evidence>
<dbReference type="EMBL" id="FOYW01000003">
    <property type="protein sequence ID" value="SFR80832.1"/>
    <property type="molecule type" value="Genomic_DNA"/>
</dbReference>
<evidence type="ECO:0000256" key="1">
    <source>
        <dbReference type="ARBA" id="ARBA00004141"/>
    </source>
</evidence>